<dbReference type="SUPFAM" id="SSF56801">
    <property type="entry name" value="Acetyl-CoA synthetase-like"/>
    <property type="match status" value="2"/>
</dbReference>
<evidence type="ECO:0000259" key="4">
    <source>
        <dbReference type="Pfam" id="PF00501"/>
    </source>
</evidence>
<organism evidence="5 6">
    <name type="scientific">Pythium insidiosum</name>
    <name type="common">Pythiosis disease agent</name>
    <dbReference type="NCBI Taxonomy" id="114742"/>
    <lineage>
        <taxon>Eukaryota</taxon>
        <taxon>Sar</taxon>
        <taxon>Stramenopiles</taxon>
        <taxon>Oomycota</taxon>
        <taxon>Peronosporomycetes</taxon>
        <taxon>Pythiales</taxon>
        <taxon>Pythiaceae</taxon>
        <taxon>Pythium</taxon>
    </lineage>
</organism>
<keyword evidence="6" id="KW-1185">Reference proteome</keyword>
<evidence type="ECO:0000313" key="5">
    <source>
        <dbReference type="EMBL" id="KAJ0396451.1"/>
    </source>
</evidence>
<feature type="domain" description="AMP-dependent synthetase/ligase" evidence="4">
    <location>
        <begin position="500"/>
        <end position="725"/>
    </location>
</feature>
<gene>
    <name evidence="5" type="ORF">P43SY_003453</name>
</gene>
<dbReference type="Pfam" id="PF00501">
    <property type="entry name" value="AMP-binding"/>
    <property type="match status" value="2"/>
</dbReference>
<dbReference type="PANTHER" id="PTHR43272">
    <property type="entry name" value="LONG-CHAIN-FATTY-ACID--COA LIGASE"/>
    <property type="match status" value="1"/>
</dbReference>
<keyword evidence="1" id="KW-0547">Nucleotide-binding</keyword>
<dbReference type="PANTHER" id="PTHR43272:SF33">
    <property type="entry name" value="AMP-BINDING DOMAIN-CONTAINING PROTEIN-RELATED"/>
    <property type="match status" value="1"/>
</dbReference>
<dbReference type="GO" id="GO:0005783">
    <property type="term" value="C:endoplasmic reticulum"/>
    <property type="evidence" value="ECO:0007669"/>
    <property type="project" value="TreeGrafter"/>
</dbReference>
<comment type="caution">
    <text evidence="5">The sequence shown here is derived from an EMBL/GenBank/DDBJ whole genome shotgun (WGS) entry which is preliminary data.</text>
</comment>
<dbReference type="Proteomes" id="UP001209570">
    <property type="component" value="Unassembled WGS sequence"/>
</dbReference>
<evidence type="ECO:0000256" key="3">
    <source>
        <dbReference type="SAM" id="MobiDB-lite"/>
    </source>
</evidence>
<dbReference type="GO" id="GO:0016020">
    <property type="term" value="C:membrane"/>
    <property type="evidence" value="ECO:0007669"/>
    <property type="project" value="TreeGrafter"/>
</dbReference>
<dbReference type="InterPro" id="IPR000873">
    <property type="entry name" value="AMP-dep_synth/lig_dom"/>
</dbReference>
<dbReference type="GO" id="GO:0004467">
    <property type="term" value="F:long-chain fatty acid-CoA ligase activity"/>
    <property type="evidence" value="ECO:0007669"/>
    <property type="project" value="TreeGrafter"/>
</dbReference>
<feature type="region of interest" description="Disordered" evidence="3">
    <location>
        <begin position="1"/>
        <end position="38"/>
    </location>
</feature>
<sequence length="908" mass="100074">MGIQYSRSFFEGTTPTSEEVPNTATNHNGAARTTSAKSLHRPHMTLYTNLMDRRRVDDGSRPIFGWRPIDPKTGAAGDYEWITYSAFLDQVDAVAAGMVHALQLRRQEPVGVFAKNRYEWVLVEHGCNRMAYQLVPLYDTLGPTAVPFILNQTEMRVIFVAKAQWPILADAIKQSPSVKHVVQFEDVSEEQRKQAAALNVALTSLKDLVAAGEKKPVAADPPTPDDICTICYTSGTTGDPKGAMILHRNLMSEVMAAIGQIDVTAEDRHLSYLPLAHILERAMHAALISAGASIGFYQGNVLQLLDDLAALQPTIFPSVPRVLNRVYDKITQGVEKAGGLKKMLFNSAYQAKLAGLADGFVHHAFWDALVFNKVRQVLGGRVRLILTGAAPISLECKQLLQVVFCCPVLEAYGMTETCAATVMCRPQCALGRNVGLPLPNVQVCLFDVPEMNYTQHDSPCPRGEVCVRGDPVFKGYYKDPEKTAEAIDADGWLHTGDIGHAALAANTYSKLNKDDVHLSYLPLAHVLERTVQNIVIGEGGSVGFFQGEVSKLLSDLAALRPTMLPSVPRVLNRIHDSILQGVSKATPAKRWLFNRARDAKAKRVRRGVLHHSVWDPLVFDKIKQLLGGRVRIMLNGSAPITQDCKEFLQVVFGCPVLEGYGMTETCAIISITTPSIAPGTHVGPPAPGLEVCLFDVPEMKYTSADQPNPRGEICVRGPDVFKGYYKDPEKTAEAIDADGWLHTGDIGQWNPDGTLSIIDRKKNIFKLSQGEYVAPEKIENVYVKSPLVAQIFVHGHSLQNYLVGVAVPDADAVAEWARANGHSAEADALRDLYSSAALKQAILKDLDELAQRFGLMRFERVQKLHLHDELWSVENNLLTPTFKLKRPQLVEYFSKQIDFMYDANAPPF</sequence>
<dbReference type="GO" id="GO:0005524">
    <property type="term" value="F:ATP binding"/>
    <property type="evidence" value="ECO:0007669"/>
    <property type="project" value="UniProtKB-KW"/>
</dbReference>
<protein>
    <recommendedName>
        <fullName evidence="4">AMP-dependent synthetase/ligase domain-containing protein</fullName>
    </recommendedName>
</protein>
<name>A0AAD5M6L5_PYTIN</name>
<accession>A0AAD5M6L5</accession>
<proteinExistence type="predicted"/>
<feature type="compositionally biased region" description="Polar residues" evidence="3">
    <location>
        <begin position="1"/>
        <end position="37"/>
    </location>
</feature>
<feature type="domain" description="AMP-dependent synthetase/ligase" evidence="4">
    <location>
        <begin position="77"/>
        <end position="477"/>
    </location>
</feature>
<dbReference type="Gene3D" id="3.40.50.12780">
    <property type="entry name" value="N-terminal domain of ligase-like"/>
    <property type="match status" value="2"/>
</dbReference>
<evidence type="ECO:0000256" key="1">
    <source>
        <dbReference type="ARBA" id="ARBA00022741"/>
    </source>
</evidence>
<dbReference type="EMBL" id="JAKCXM010000294">
    <property type="protein sequence ID" value="KAJ0396451.1"/>
    <property type="molecule type" value="Genomic_DNA"/>
</dbReference>
<evidence type="ECO:0000256" key="2">
    <source>
        <dbReference type="ARBA" id="ARBA00022840"/>
    </source>
</evidence>
<keyword evidence="2" id="KW-0067">ATP-binding</keyword>
<evidence type="ECO:0000313" key="6">
    <source>
        <dbReference type="Proteomes" id="UP001209570"/>
    </source>
</evidence>
<dbReference type="AlphaFoldDB" id="A0AAD5M6L5"/>
<reference evidence="5" key="1">
    <citation type="submission" date="2021-12" db="EMBL/GenBank/DDBJ databases">
        <title>Prjna785345.</title>
        <authorList>
            <person name="Rujirawat T."/>
            <person name="Krajaejun T."/>
        </authorList>
    </citation>
    <scope>NUCLEOTIDE SEQUENCE</scope>
    <source>
        <strain evidence="5">Pi057C3</strain>
    </source>
</reference>
<dbReference type="PROSITE" id="PS00455">
    <property type="entry name" value="AMP_BINDING"/>
    <property type="match status" value="1"/>
</dbReference>
<dbReference type="InterPro" id="IPR020845">
    <property type="entry name" value="AMP-binding_CS"/>
</dbReference>
<dbReference type="InterPro" id="IPR042099">
    <property type="entry name" value="ANL_N_sf"/>
</dbReference>